<dbReference type="InterPro" id="IPR000490">
    <property type="entry name" value="Glyco_hydro_17"/>
</dbReference>
<dbReference type="GO" id="GO:0042973">
    <property type="term" value="F:glucan endo-1,3-beta-D-glucosidase activity"/>
    <property type="evidence" value="ECO:0007669"/>
    <property type="project" value="UniProtKB-EC"/>
</dbReference>
<dbReference type="SUPFAM" id="SSF51445">
    <property type="entry name" value="(Trans)glycosidases"/>
    <property type="match status" value="1"/>
</dbReference>
<dbReference type="EMBL" id="JABFOF010000007">
    <property type="protein sequence ID" value="KAG2390198.1"/>
    <property type="molecule type" value="Genomic_DNA"/>
</dbReference>
<evidence type="ECO:0000256" key="14">
    <source>
        <dbReference type="ARBA" id="ARBA00033417"/>
    </source>
</evidence>
<dbReference type="SUPFAM" id="SSF101941">
    <property type="entry name" value="NAC domain"/>
    <property type="match status" value="1"/>
</dbReference>
<evidence type="ECO:0000256" key="1">
    <source>
        <dbReference type="ARBA" id="ARBA00000382"/>
    </source>
</evidence>
<keyword evidence="12" id="KW-0326">Glycosidase</keyword>
<comment type="catalytic activity">
    <reaction evidence="1">
        <text>Hydrolysis of (1-&gt;3)-beta-D-glucosidic linkages in (1-&gt;3)-beta-D-glucans.</text>
        <dbReference type="EC" id="3.2.1.39"/>
    </reaction>
</comment>
<dbReference type="AlphaFoldDB" id="A0A8T0JZJ2"/>
<evidence type="ECO:0000256" key="11">
    <source>
        <dbReference type="ARBA" id="ARBA00023136"/>
    </source>
</evidence>
<dbReference type="GO" id="GO:0016020">
    <property type="term" value="C:membrane"/>
    <property type="evidence" value="ECO:0007669"/>
    <property type="project" value="UniProtKB-SubCell"/>
</dbReference>
<keyword evidence="7" id="KW-0863">Zinc-finger</keyword>
<evidence type="ECO:0000256" key="6">
    <source>
        <dbReference type="ARBA" id="ARBA00022723"/>
    </source>
</evidence>
<keyword evidence="10" id="KW-1133">Transmembrane helix</keyword>
<dbReference type="PANTHER" id="PTHR47168">
    <property type="entry name" value="RING ZINC FINGER DOMAIN SUPERFAMILY PROTEIN-RELATED"/>
    <property type="match status" value="1"/>
</dbReference>
<dbReference type="GO" id="GO:0006355">
    <property type="term" value="P:regulation of DNA-templated transcription"/>
    <property type="evidence" value="ECO:0007669"/>
    <property type="project" value="InterPro"/>
</dbReference>
<organism evidence="17 18">
    <name type="scientific">Phaseolus angularis</name>
    <name type="common">Azuki bean</name>
    <name type="synonym">Vigna angularis</name>
    <dbReference type="NCBI Taxonomy" id="3914"/>
    <lineage>
        <taxon>Eukaryota</taxon>
        <taxon>Viridiplantae</taxon>
        <taxon>Streptophyta</taxon>
        <taxon>Embryophyta</taxon>
        <taxon>Tracheophyta</taxon>
        <taxon>Spermatophyta</taxon>
        <taxon>Magnoliopsida</taxon>
        <taxon>eudicotyledons</taxon>
        <taxon>Gunneridae</taxon>
        <taxon>Pentapetalae</taxon>
        <taxon>rosids</taxon>
        <taxon>fabids</taxon>
        <taxon>Fabales</taxon>
        <taxon>Fabaceae</taxon>
        <taxon>Papilionoideae</taxon>
        <taxon>50 kb inversion clade</taxon>
        <taxon>NPAAA clade</taxon>
        <taxon>indigoferoid/millettioid clade</taxon>
        <taxon>Phaseoleae</taxon>
        <taxon>Vigna</taxon>
    </lineage>
</organism>
<evidence type="ECO:0000256" key="5">
    <source>
        <dbReference type="ARBA" id="ARBA00022692"/>
    </source>
</evidence>
<dbReference type="EC" id="3.2.1.39" evidence="4"/>
<dbReference type="GO" id="GO:0003677">
    <property type="term" value="F:DNA binding"/>
    <property type="evidence" value="ECO:0007669"/>
    <property type="project" value="InterPro"/>
</dbReference>
<keyword evidence="11" id="KW-0472">Membrane</keyword>
<gene>
    <name evidence="17" type="ORF">HKW66_Vig0223960</name>
</gene>
<feature type="compositionally biased region" description="Polar residues" evidence="16">
    <location>
        <begin position="1"/>
        <end position="25"/>
    </location>
</feature>
<dbReference type="Gene3D" id="3.20.20.80">
    <property type="entry name" value="Glycosidases"/>
    <property type="match status" value="1"/>
</dbReference>
<protein>
    <recommendedName>
        <fullName evidence="4">glucan endo-1,3-beta-D-glucosidase</fullName>
        <ecNumber evidence="4">3.2.1.39</ecNumber>
    </recommendedName>
    <alternativeName>
        <fullName evidence="13">(1-&gt;3)-beta-glucan endohydrolase</fullName>
    </alternativeName>
    <alternativeName>
        <fullName evidence="14">Beta-1,3-endoglucanase</fullName>
    </alternativeName>
</protein>
<sequence>MKFISIQNSSNFVSQGSNSAATSQGPEEEPCRETIPSGLGILVSNRERGTGNDSVLQVDMVTISSNILSGNNADANDHDARRNGRRLFWDAFSRRSSRRLGDSPTIVFSTVTTVPAAGNQNGSTDAPAPPRFPKLSHTGASLWLSLVVVFFRTGVSGSSGSVVGGGGGGGAILPRVQRLVLVLELVLPFARFRLDATDLEKTSAVVSEEEASERAAAGRGLGARLKWLMEAMMLNTLIPNFLSLFFSLSDSSLLNPIHGTYGSRFPIPPHRRRAGGVLPKPEAQDHRKALIPNFLSLFFSLSDSSLLNPIHGTYGSWLPIPPHRRRAGGVLPEPEAQDHRKPVPIRHIAVVDVYKLEPWDLPRPTAPPRRATGKDRLVAHGDRTMGMKKTLVYHAPVLSITDSHLSSGTPYRPKMVVRAYIFALFNENLKPGPTFERNFGLFKPDGSIAYDIGFTGLTSSATSSFLSFKLPGFVQSNYVNSISDSYSNFGVGRSSHRNSMEKEGLKDQNPSILAAWFKLTKRRF</sequence>
<evidence type="ECO:0000256" key="4">
    <source>
        <dbReference type="ARBA" id="ARBA00012780"/>
    </source>
</evidence>
<evidence type="ECO:0000256" key="12">
    <source>
        <dbReference type="ARBA" id="ARBA00023295"/>
    </source>
</evidence>
<proteinExistence type="inferred from homology"/>
<evidence type="ECO:0000256" key="8">
    <source>
        <dbReference type="ARBA" id="ARBA00022801"/>
    </source>
</evidence>
<dbReference type="InterPro" id="IPR036093">
    <property type="entry name" value="NAC_dom_sf"/>
</dbReference>
<evidence type="ECO:0000256" key="16">
    <source>
        <dbReference type="SAM" id="MobiDB-lite"/>
    </source>
</evidence>
<comment type="subcellular location">
    <subcellularLocation>
        <location evidence="2">Membrane</location>
        <topology evidence="2">Single-pass membrane protein</topology>
    </subcellularLocation>
</comment>
<dbReference type="InterPro" id="IPR017853">
    <property type="entry name" value="GH"/>
</dbReference>
<dbReference type="GO" id="GO:0008270">
    <property type="term" value="F:zinc ion binding"/>
    <property type="evidence" value="ECO:0007669"/>
    <property type="project" value="UniProtKB-KW"/>
</dbReference>
<dbReference type="Proteomes" id="UP000743370">
    <property type="component" value="Unassembled WGS sequence"/>
</dbReference>
<comment type="caution">
    <text evidence="17">The sequence shown here is derived from an EMBL/GenBank/DDBJ whole genome shotgun (WGS) entry which is preliminary data.</text>
</comment>
<evidence type="ECO:0000256" key="10">
    <source>
        <dbReference type="ARBA" id="ARBA00022989"/>
    </source>
</evidence>
<dbReference type="Pfam" id="PF00332">
    <property type="entry name" value="Glyco_hydro_17"/>
    <property type="match status" value="1"/>
</dbReference>
<dbReference type="GO" id="GO:0005975">
    <property type="term" value="P:carbohydrate metabolic process"/>
    <property type="evidence" value="ECO:0007669"/>
    <property type="project" value="InterPro"/>
</dbReference>
<accession>A0A8T0JZJ2</accession>
<comment type="similarity">
    <text evidence="3 15">Belongs to the glycosyl hydrolase 17 family.</text>
</comment>
<evidence type="ECO:0000313" key="18">
    <source>
        <dbReference type="Proteomes" id="UP000743370"/>
    </source>
</evidence>
<evidence type="ECO:0000256" key="2">
    <source>
        <dbReference type="ARBA" id="ARBA00004167"/>
    </source>
</evidence>
<evidence type="ECO:0000313" key="17">
    <source>
        <dbReference type="EMBL" id="KAG2390198.1"/>
    </source>
</evidence>
<evidence type="ECO:0000256" key="9">
    <source>
        <dbReference type="ARBA" id="ARBA00022833"/>
    </source>
</evidence>
<evidence type="ECO:0000256" key="7">
    <source>
        <dbReference type="ARBA" id="ARBA00022771"/>
    </source>
</evidence>
<keyword evidence="6" id="KW-0479">Metal-binding</keyword>
<keyword evidence="5" id="KW-0812">Transmembrane</keyword>
<evidence type="ECO:0000256" key="13">
    <source>
        <dbReference type="ARBA" id="ARBA00033335"/>
    </source>
</evidence>
<evidence type="ECO:0000256" key="15">
    <source>
        <dbReference type="RuleBase" id="RU004335"/>
    </source>
</evidence>
<reference evidence="17 18" key="1">
    <citation type="submission" date="2020-05" db="EMBL/GenBank/DDBJ databases">
        <title>Vigna angularis (adzuki bean) Var. LongXiaoDou No. 4 denovo assembly.</title>
        <authorList>
            <person name="Xiang H."/>
        </authorList>
    </citation>
    <scope>NUCLEOTIDE SEQUENCE [LARGE SCALE GENOMIC DNA]</scope>
    <source>
        <tissue evidence="17">Leaf</tissue>
    </source>
</reference>
<keyword evidence="8" id="KW-0378">Hydrolase</keyword>
<dbReference type="PANTHER" id="PTHR47168:SF1">
    <property type="entry name" value="OS02G0798600 PROTEIN"/>
    <property type="match status" value="1"/>
</dbReference>
<feature type="region of interest" description="Disordered" evidence="16">
    <location>
        <begin position="1"/>
        <end position="33"/>
    </location>
</feature>
<name>A0A8T0JZJ2_PHAAN</name>
<evidence type="ECO:0000256" key="3">
    <source>
        <dbReference type="ARBA" id="ARBA00008773"/>
    </source>
</evidence>
<keyword evidence="9" id="KW-0862">Zinc</keyword>
<dbReference type="InterPro" id="IPR051653">
    <property type="entry name" value="E3_ligase_sorting_rcpt"/>
</dbReference>